<dbReference type="Proteomes" id="UP001501759">
    <property type="component" value="Unassembled WGS sequence"/>
</dbReference>
<reference evidence="2" key="1">
    <citation type="journal article" date="2019" name="Int. J. Syst. Evol. Microbiol.">
        <title>The Global Catalogue of Microorganisms (GCM) 10K type strain sequencing project: providing services to taxonomists for standard genome sequencing and annotation.</title>
        <authorList>
            <consortium name="The Broad Institute Genomics Platform"/>
            <consortium name="The Broad Institute Genome Sequencing Center for Infectious Disease"/>
            <person name="Wu L."/>
            <person name="Ma J."/>
        </authorList>
    </citation>
    <scope>NUCLEOTIDE SEQUENCE [LARGE SCALE GENOMIC DNA]</scope>
    <source>
        <strain evidence="2">JCM 18409</strain>
    </source>
</reference>
<organism evidence="1 2">
    <name type="scientific">Streptomyces siamensis</name>
    <dbReference type="NCBI Taxonomy" id="1274986"/>
    <lineage>
        <taxon>Bacteria</taxon>
        <taxon>Bacillati</taxon>
        <taxon>Actinomycetota</taxon>
        <taxon>Actinomycetes</taxon>
        <taxon>Kitasatosporales</taxon>
        <taxon>Streptomycetaceae</taxon>
        <taxon>Streptomyces</taxon>
    </lineage>
</organism>
<name>A0ABP9JA21_9ACTN</name>
<comment type="caution">
    <text evidence="1">The sequence shown here is derived from an EMBL/GenBank/DDBJ whole genome shotgun (WGS) entry which is preliminary data.</text>
</comment>
<protein>
    <submittedName>
        <fullName evidence="1">Uncharacterized protein</fullName>
    </submittedName>
</protein>
<evidence type="ECO:0000313" key="1">
    <source>
        <dbReference type="EMBL" id="GAA5023861.1"/>
    </source>
</evidence>
<accession>A0ABP9JA21</accession>
<dbReference type="EMBL" id="BAABKB010000023">
    <property type="protein sequence ID" value="GAA5023861.1"/>
    <property type="molecule type" value="Genomic_DNA"/>
</dbReference>
<evidence type="ECO:0000313" key="2">
    <source>
        <dbReference type="Proteomes" id="UP001501759"/>
    </source>
</evidence>
<gene>
    <name evidence="1" type="ORF">GCM10023335_56940</name>
</gene>
<proteinExistence type="predicted"/>
<sequence length="107" mass="11025">MTPTCASVRGCLEKAKDRGSSMGPVKSTWRNSVRAALMYRAGDVRVGHGVEPYLKEARGPEGAGAALHRQPVISTVDASARIGGASSTARAITKTGGGTPTMGLVTR</sequence>
<keyword evidence="2" id="KW-1185">Reference proteome</keyword>